<evidence type="ECO:0000313" key="4">
    <source>
        <dbReference type="EMBL" id="PWV63294.1"/>
    </source>
</evidence>
<comment type="similarity">
    <text evidence="1">Belongs to the glycosyl hydrolase 57 family.</text>
</comment>
<evidence type="ECO:0000256" key="1">
    <source>
        <dbReference type="ARBA" id="ARBA00006821"/>
    </source>
</evidence>
<dbReference type="RefSeq" id="WP_211346160.1">
    <property type="nucleotide sequence ID" value="NZ_QGTJ01000003.1"/>
</dbReference>
<dbReference type="PANTHER" id="PTHR36306">
    <property type="entry name" value="ALPHA-AMYLASE-RELATED-RELATED"/>
    <property type="match status" value="1"/>
</dbReference>
<protein>
    <recommendedName>
        <fullName evidence="3">Glycoside hydrolase family 57 N-terminal domain-containing protein</fullName>
    </recommendedName>
</protein>
<dbReference type="InterPro" id="IPR052046">
    <property type="entry name" value="GH57_Enzymes"/>
</dbReference>
<evidence type="ECO:0000256" key="2">
    <source>
        <dbReference type="ARBA" id="ARBA00023277"/>
    </source>
</evidence>
<feature type="domain" description="Glycoside hydrolase family 57 N-terminal" evidence="3">
    <location>
        <begin position="29"/>
        <end position="178"/>
    </location>
</feature>
<keyword evidence="5" id="KW-1185">Reference proteome</keyword>
<sequence>MKRLQLYCIFHLNLAYSSIDQHQHAAVLERCYWPLLRLARRLRLPFGIEATAATLEAIAALDAGWLAELRALLAEGICEFVGSGAVQLIGPLVPPAVNAANQRLGLAAYQRLLGCRPRLALVNEQAYSAGLVRHYLDAGYAGIVIEWDNAAAAHPEWPGGLRYLPQRALGCDGEQIPLLWNQSIAFQKFQRYAHGELELDEYLDYLRGHAGPPPRAWSLYGNDVEIFDFRPGRYHTEAALGSTSEWTRIEALFAALLAEPGVRLIAPGALLDWLDAPGAGQVLALASAARPVLVKKQEKYNLTRWAVTGRGDLDLNTRCWRLYRRLRAQPGVSEADWRTLCELWSSDYRTHITPTRWAALQRRLEALALEPPAEPAAGASVLAALPAETPAHRIEQHGRWLDIDSATLRLRLNLRRGLAIDALSFRQVDEAPLLGTLAHGYYDDIRRGADFYSGHLLLELPGHPKLTDLEAVQPQVRACADGVSIEAAIATPLGPLLKTLHLDLRRGRVQLVYRPQWSGVPKGSLRLGFVTLRPQAFEAATLWYATHNGGGRECFALAGAAFDHGRPVSFLVSAGHAFGATEGCVELGDARRALRVEFDPAQAACIGMLCCEPVGASWFCRLMFSAGEIDDTCRDGLWPTPQLAFTLSAQTLPPAADR</sequence>
<evidence type="ECO:0000259" key="3">
    <source>
        <dbReference type="Pfam" id="PF03065"/>
    </source>
</evidence>
<evidence type="ECO:0000313" key="5">
    <source>
        <dbReference type="Proteomes" id="UP000246569"/>
    </source>
</evidence>
<gene>
    <name evidence="4" type="ORF">C7443_103219</name>
</gene>
<dbReference type="GO" id="GO:0005975">
    <property type="term" value="P:carbohydrate metabolic process"/>
    <property type="evidence" value="ECO:0007669"/>
    <property type="project" value="InterPro"/>
</dbReference>
<keyword evidence="2" id="KW-0119">Carbohydrate metabolism</keyword>
<dbReference type="Gene3D" id="3.20.110.20">
    <property type="match status" value="1"/>
</dbReference>
<comment type="caution">
    <text evidence="4">The sequence shown here is derived from an EMBL/GenBank/DDBJ whole genome shotgun (WGS) entry which is preliminary data.</text>
</comment>
<dbReference type="Pfam" id="PF03065">
    <property type="entry name" value="Glyco_hydro_57"/>
    <property type="match status" value="1"/>
</dbReference>
<organism evidence="4 5">
    <name type="scientific">Plasticicumulans acidivorans</name>
    <dbReference type="NCBI Taxonomy" id="886464"/>
    <lineage>
        <taxon>Bacteria</taxon>
        <taxon>Pseudomonadati</taxon>
        <taxon>Pseudomonadota</taxon>
        <taxon>Gammaproteobacteria</taxon>
        <taxon>Candidatus Competibacteraceae</taxon>
        <taxon>Plasticicumulans</taxon>
    </lineage>
</organism>
<reference evidence="4 5" key="1">
    <citation type="submission" date="2018-05" db="EMBL/GenBank/DDBJ databases">
        <title>Genomic Encyclopedia of Type Strains, Phase IV (KMG-IV): sequencing the most valuable type-strain genomes for metagenomic binning, comparative biology and taxonomic classification.</title>
        <authorList>
            <person name="Goeker M."/>
        </authorList>
    </citation>
    <scope>NUCLEOTIDE SEQUENCE [LARGE SCALE GENOMIC DNA]</scope>
    <source>
        <strain evidence="4 5">DSM 23606</strain>
    </source>
</reference>
<dbReference type="SUPFAM" id="SSF88713">
    <property type="entry name" value="Glycoside hydrolase/deacetylase"/>
    <property type="match status" value="1"/>
</dbReference>
<dbReference type="EMBL" id="QGTJ01000003">
    <property type="protein sequence ID" value="PWV63294.1"/>
    <property type="molecule type" value="Genomic_DNA"/>
</dbReference>
<proteinExistence type="inferred from homology"/>
<dbReference type="InterPro" id="IPR011330">
    <property type="entry name" value="Glyco_hydro/deAcase_b/a-brl"/>
</dbReference>
<dbReference type="AlphaFoldDB" id="A0A317MXP6"/>
<dbReference type="Proteomes" id="UP000246569">
    <property type="component" value="Unassembled WGS sequence"/>
</dbReference>
<dbReference type="PANTHER" id="PTHR36306:SF1">
    <property type="entry name" value="ALPHA-AMYLASE-RELATED"/>
    <property type="match status" value="1"/>
</dbReference>
<dbReference type="InterPro" id="IPR004300">
    <property type="entry name" value="Glyco_hydro_57_N"/>
</dbReference>
<dbReference type="GO" id="GO:0003824">
    <property type="term" value="F:catalytic activity"/>
    <property type="evidence" value="ECO:0007669"/>
    <property type="project" value="InterPro"/>
</dbReference>
<accession>A0A317MXP6</accession>
<name>A0A317MXP6_9GAMM</name>
<dbReference type="CDD" id="cd10794">
    <property type="entry name" value="GH57N_PfGalA_like"/>
    <property type="match status" value="1"/>
</dbReference>